<dbReference type="Pfam" id="PF00550">
    <property type="entry name" value="PP-binding"/>
    <property type="match status" value="1"/>
</dbReference>
<dbReference type="PROSITE" id="PS50075">
    <property type="entry name" value="CARRIER"/>
    <property type="match status" value="1"/>
</dbReference>
<evidence type="ECO:0000256" key="2">
    <source>
        <dbReference type="ARBA" id="ARBA00006432"/>
    </source>
</evidence>
<dbReference type="GO" id="GO:0005737">
    <property type="term" value="C:cytoplasm"/>
    <property type="evidence" value="ECO:0007669"/>
    <property type="project" value="TreeGrafter"/>
</dbReference>
<dbReference type="PANTHER" id="PTHR45527:SF1">
    <property type="entry name" value="FATTY ACID SYNTHASE"/>
    <property type="match status" value="1"/>
</dbReference>
<dbReference type="InterPro" id="IPR009081">
    <property type="entry name" value="PP-bd_ACP"/>
</dbReference>
<dbReference type="InterPro" id="IPR001242">
    <property type="entry name" value="Condensation_dom"/>
</dbReference>
<dbReference type="AlphaFoldDB" id="A0A937KDA7"/>
<dbReference type="RefSeq" id="WP_202857952.1">
    <property type="nucleotide sequence ID" value="NZ_JAEUGD010000062.1"/>
</dbReference>
<dbReference type="Gene3D" id="1.10.1200.10">
    <property type="entry name" value="ACP-like"/>
    <property type="match status" value="1"/>
</dbReference>
<dbReference type="GO" id="GO:0031177">
    <property type="term" value="F:phosphopantetheine binding"/>
    <property type="evidence" value="ECO:0007669"/>
    <property type="project" value="TreeGrafter"/>
</dbReference>
<dbReference type="EMBL" id="JAEUGD010000062">
    <property type="protein sequence ID" value="MBL6448412.1"/>
    <property type="molecule type" value="Genomic_DNA"/>
</dbReference>
<dbReference type="InterPro" id="IPR023213">
    <property type="entry name" value="CAT-like_dom_sf"/>
</dbReference>
<evidence type="ECO:0000259" key="5">
    <source>
        <dbReference type="PROSITE" id="PS50075"/>
    </source>
</evidence>
<dbReference type="GO" id="GO:0003824">
    <property type="term" value="F:catalytic activity"/>
    <property type="evidence" value="ECO:0007669"/>
    <property type="project" value="InterPro"/>
</dbReference>
<dbReference type="NCBIfam" id="TIGR01733">
    <property type="entry name" value="AA-adenyl-dom"/>
    <property type="match status" value="1"/>
</dbReference>
<protein>
    <submittedName>
        <fullName evidence="6">Amino acid adenylation domain-containing protein</fullName>
    </submittedName>
</protein>
<evidence type="ECO:0000256" key="4">
    <source>
        <dbReference type="ARBA" id="ARBA00022553"/>
    </source>
</evidence>
<proteinExistence type="inferred from homology"/>
<dbReference type="Pfam" id="PF00501">
    <property type="entry name" value="AMP-binding"/>
    <property type="match status" value="1"/>
</dbReference>
<dbReference type="InterPro" id="IPR000873">
    <property type="entry name" value="AMP-dep_synth/lig_dom"/>
</dbReference>
<dbReference type="InterPro" id="IPR025110">
    <property type="entry name" value="AMP-bd_C"/>
</dbReference>
<comment type="cofactor">
    <cofactor evidence="1">
        <name>pantetheine 4'-phosphate</name>
        <dbReference type="ChEBI" id="CHEBI:47942"/>
    </cofactor>
</comment>
<evidence type="ECO:0000256" key="1">
    <source>
        <dbReference type="ARBA" id="ARBA00001957"/>
    </source>
</evidence>
<keyword evidence="4" id="KW-0597">Phosphoprotein</keyword>
<dbReference type="FunFam" id="1.10.1200.10:FF:000005">
    <property type="entry name" value="Nonribosomal peptide synthetase 1"/>
    <property type="match status" value="1"/>
</dbReference>
<comment type="similarity">
    <text evidence="2">Belongs to the ATP-dependent AMP-binding enzyme family.</text>
</comment>
<dbReference type="SUPFAM" id="SSF56801">
    <property type="entry name" value="Acetyl-CoA synthetase-like"/>
    <property type="match status" value="1"/>
</dbReference>
<feature type="non-terminal residue" evidence="6">
    <location>
        <position position="1"/>
    </location>
</feature>
<sequence length="915" mass="104302">DFMGIYEGKLLPELSIQYKDYAVWKNSQADILDQQKNYWTERFSRDVPVLNLPGDLALNHDNLTHGDLFHFDLSPEESQKIHLFINQQKGITLFSFLLASFQVLLSRLSNQEDIIVGSPVVNRSHADTEHIIGLFLNTLPFRNFPEHQKPFIQFLKEVQRESLEAFEHQEYQFEDLISELNLKRDLTRNPLFDVFFNLLNFENDLSFELDELKVQTITSELKPNAKFHLTLYAKESDDQILFTCLYKSGFFKRDTIKYIFEEFKKLIQQILNNADTAIGAYNIFSQNEIQLKTDRCSPQKPFTPIGTDQIHQSIVDRFKTIVHSFPQRTAIIDQNQKITYQELDVASNRIANTISQLNKSDHDGFAPRAALLFGHNIHMLEGLWGALKAAHAYVPMVADQPVERMADIMRDAQARVLLTQNEYMPLAKQIVESIEHPISIINIESIDKGIIADLKTDSINPNELAYILYTSGSTGKPKGVMQTHRNALYFWKVYTNALHIDHHDTLTMLSNYGHDAAVMSFFGTLLNGATGILYDIKNRGLDELNSVIDKHQITIYHSTPSVFRAFTSTLKEKASKSIRLVVMGGEATLPSDVESFKSLFSDECLMINGLGPTESTITIQNFISKDSVIGNNVPVGHPVDATDVFILDQNHKATDVFQEGMLVYESDFITPGYWNDPDKTNQAIVTGIFEQGKRYYLSGDLGRRLPDGNIEFLGRSDNQVKVRGFRIELGEIESQLAYHPQVQAAVVVAHQKNQDKQLVAYFVAQDHIDSHVLKNYLLQKLPDYMIPTLFIKMEELPLNRNGKVDRKALPKPEVDIQEFIAPQNEVEEQLVDIWSEVLQIPKEKISTNSNFFELGGHSLKAMNIIDKVHLEIGVKLPVRDFFKRQTVYELAELIAAVKLVHNPNIDGSNQIEITI</sequence>
<dbReference type="PROSITE" id="PS00455">
    <property type="entry name" value="AMP_BINDING"/>
    <property type="match status" value="1"/>
</dbReference>
<dbReference type="InterPro" id="IPR010071">
    <property type="entry name" value="AA_adenyl_dom"/>
</dbReference>
<dbReference type="InterPro" id="IPR036736">
    <property type="entry name" value="ACP-like_sf"/>
</dbReference>
<dbReference type="InterPro" id="IPR045851">
    <property type="entry name" value="AMP-bd_C_sf"/>
</dbReference>
<dbReference type="PROSITE" id="PS00012">
    <property type="entry name" value="PHOSPHOPANTETHEINE"/>
    <property type="match status" value="1"/>
</dbReference>
<dbReference type="InterPro" id="IPR042099">
    <property type="entry name" value="ANL_N_sf"/>
</dbReference>
<dbReference type="Pfam" id="PF13193">
    <property type="entry name" value="AMP-binding_C"/>
    <property type="match status" value="1"/>
</dbReference>
<evidence type="ECO:0000313" key="6">
    <source>
        <dbReference type="EMBL" id="MBL6448412.1"/>
    </source>
</evidence>
<dbReference type="CDD" id="cd05930">
    <property type="entry name" value="A_NRPS"/>
    <property type="match status" value="1"/>
</dbReference>
<dbReference type="GO" id="GO:0044550">
    <property type="term" value="P:secondary metabolite biosynthetic process"/>
    <property type="evidence" value="ECO:0007669"/>
    <property type="project" value="TreeGrafter"/>
</dbReference>
<gene>
    <name evidence="6" type="ORF">JMN32_19015</name>
</gene>
<dbReference type="FunFam" id="3.30.300.30:FF:000010">
    <property type="entry name" value="Enterobactin synthetase component F"/>
    <property type="match status" value="1"/>
</dbReference>
<accession>A0A937KDA7</accession>
<dbReference type="InterPro" id="IPR020845">
    <property type="entry name" value="AMP-binding_CS"/>
</dbReference>
<dbReference type="Gene3D" id="3.30.300.30">
    <property type="match status" value="1"/>
</dbReference>
<keyword evidence="3" id="KW-0596">Phosphopantetheine</keyword>
<organism evidence="6 7">
    <name type="scientific">Fulvivirga marina</name>
    <dbReference type="NCBI Taxonomy" id="2494733"/>
    <lineage>
        <taxon>Bacteria</taxon>
        <taxon>Pseudomonadati</taxon>
        <taxon>Bacteroidota</taxon>
        <taxon>Cytophagia</taxon>
        <taxon>Cytophagales</taxon>
        <taxon>Fulvivirgaceae</taxon>
        <taxon>Fulvivirga</taxon>
    </lineage>
</organism>
<reference evidence="6" key="1">
    <citation type="submission" date="2021-01" db="EMBL/GenBank/DDBJ databases">
        <title>Fulvivirga kasyanovii gen. nov., sp nov., a novel member of the phylum Bacteroidetes isolated from seawater in a mussel farm.</title>
        <authorList>
            <person name="Zhao L.-H."/>
            <person name="Wang Z.-J."/>
        </authorList>
    </citation>
    <scope>NUCLEOTIDE SEQUENCE</scope>
    <source>
        <strain evidence="6">29W222</strain>
    </source>
</reference>
<dbReference type="PANTHER" id="PTHR45527">
    <property type="entry name" value="NONRIBOSOMAL PEPTIDE SYNTHETASE"/>
    <property type="match status" value="1"/>
</dbReference>
<dbReference type="GO" id="GO:0043041">
    <property type="term" value="P:amino acid activation for nonribosomal peptide biosynthetic process"/>
    <property type="evidence" value="ECO:0007669"/>
    <property type="project" value="TreeGrafter"/>
</dbReference>
<comment type="caution">
    <text evidence="6">The sequence shown here is derived from an EMBL/GenBank/DDBJ whole genome shotgun (WGS) entry which is preliminary data.</text>
</comment>
<dbReference type="SUPFAM" id="SSF52777">
    <property type="entry name" value="CoA-dependent acyltransferases"/>
    <property type="match status" value="1"/>
</dbReference>
<evidence type="ECO:0000256" key="3">
    <source>
        <dbReference type="ARBA" id="ARBA00022450"/>
    </source>
</evidence>
<feature type="domain" description="Carrier" evidence="5">
    <location>
        <begin position="821"/>
        <end position="898"/>
    </location>
</feature>
<dbReference type="Proteomes" id="UP000614216">
    <property type="component" value="Unassembled WGS sequence"/>
</dbReference>
<name>A0A937KDA7_9BACT</name>
<evidence type="ECO:0000313" key="7">
    <source>
        <dbReference type="Proteomes" id="UP000614216"/>
    </source>
</evidence>
<dbReference type="SUPFAM" id="SSF47336">
    <property type="entry name" value="ACP-like"/>
    <property type="match status" value="1"/>
</dbReference>
<dbReference type="Gene3D" id="3.30.559.30">
    <property type="entry name" value="Nonribosomal peptide synthetase, condensation domain"/>
    <property type="match status" value="1"/>
</dbReference>
<dbReference type="Gene3D" id="3.40.50.12780">
    <property type="entry name" value="N-terminal domain of ligase-like"/>
    <property type="match status" value="1"/>
</dbReference>
<dbReference type="InterPro" id="IPR006162">
    <property type="entry name" value="Ppantetheine_attach_site"/>
</dbReference>
<keyword evidence="7" id="KW-1185">Reference proteome</keyword>
<dbReference type="Pfam" id="PF00668">
    <property type="entry name" value="Condensation"/>
    <property type="match status" value="1"/>
</dbReference>
<dbReference type="Gene3D" id="3.30.559.10">
    <property type="entry name" value="Chloramphenicol acetyltransferase-like domain"/>
    <property type="match status" value="1"/>
</dbReference>